<accession>A0A7S8HBZ4</accession>
<evidence type="ECO:0000256" key="1">
    <source>
        <dbReference type="ARBA" id="ARBA00009023"/>
    </source>
</evidence>
<comment type="similarity">
    <text evidence="1">Belongs to the bacterial solute-binding protein 7 family.</text>
</comment>
<dbReference type="GO" id="GO:0055085">
    <property type="term" value="P:transmembrane transport"/>
    <property type="evidence" value="ECO:0007669"/>
    <property type="project" value="InterPro"/>
</dbReference>
<evidence type="ECO:0000313" key="6">
    <source>
        <dbReference type="Proteomes" id="UP000593594"/>
    </source>
</evidence>
<feature type="chain" id="PRO_5032430103" evidence="4">
    <location>
        <begin position="29"/>
        <end position="333"/>
    </location>
</feature>
<keyword evidence="2" id="KW-0813">Transport</keyword>
<feature type="signal peptide" evidence="4">
    <location>
        <begin position="1"/>
        <end position="28"/>
    </location>
</feature>
<dbReference type="InterPro" id="IPR038404">
    <property type="entry name" value="TRAP_DctP_sf"/>
</dbReference>
<dbReference type="InterPro" id="IPR004682">
    <property type="entry name" value="TRAP_DctP"/>
</dbReference>
<dbReference type="Gene3D" id="3.40.190.170">
    <property type="entry name" value="Bacterial extracellular solute-binding protein, family 7"/>
    <property type="match status" value="1"/>
</dbReference>
<dbReference type="Proteomes" id="UP000593594">
    <property type="component" value="Chromosome"/>
</dbReference>
<dbReference type="PANTHER" id="PTHR33376">
    <property type="match status" value="1"/>
</dbReference>
<dbReference type="InterPro" id="IPR018389">
    <property type="entry name" value="DctP_fam"/>
</dbReference>
<name>A0A7S8HBZ4_9HYPH</name>
<dbReference type="PIRSF" id="PIRSF006470">
    <property type="entry name" value="DctB"/>
    <property type="match status" value="1"/>
</dbReference>
<keyword evidence="6" id="KW-1185">Reference proteome</keyword>
<dbReference type="CDD" id="cd13603">
    <property type="entry name" value="PBP2_TRAP_Siap_TeaA_like"/>
    <property type="match status" value="1"/>
</dbReference>
<dbReference type="AlphaFoldDB" id="A0A7S8HBZ4"/>
<gene>
    <name evidence="5" type="ORF">HW532_08320</name>
</gene>
<evidence type="ECO:0000256" key="3">
    <source>
        <dbReference type="ARBA" id="ARBA00022729"/>
    </source>
</evidence>
<dbReference type="KEGG" id="kmn:HW532_08320"/>
<dbReference type="Pfam" id="PF03480">
    <property type="entry name" value="DctP"/>
    <property type="match status" value="1"/>
</dbReference>
<dbReference type="NCBIfam" id="NF037995">
    <property type="entry name" value="TRAP_S1"/>
    <property type="match status" value="1"/>
</dbReference>
<sequence>MTRALKPLTTAFAAGLLATGLGLSSASAQDAELQFGTTSPPGNMQSNSAEEFARRVNERIGDYGKVDVYTSSQLGNDKEMLQKLRLGTQDMSQPSTIMSTVVPEFGLFDMPYLVKDRAHMKCIAQEIIWPILAPKLEEKGYKLIGVWENGFRNISNNVRPIDTPSDLEGVKLRTPRGVWRVRMFETYGANPTPMPFSEVFVALQTGVIDGQENPYANIYAGKFHEVQKYLSETRHVYTPSFPTASLSKFNAYPEEVQKAILDTAAEVQDWTYEEAARLDDETKQKLLDAGMEFNEADRDAFVEASKPVYDTFAEEVEGGRELIDKALALADGC</sequence>
<evidence type="ECO:0000256" key="2">
    <source>
        <dbReference type="ARBA" id="ARBA00022448"/>
    </source>
</evidence>
<keyword evidence="3 4" id="KW-0732">Signal</keyword>
<evidence type="ECO:0000256" key="4">
    <source>
        <dbReference type="SAM" id="SignalP"/>
    </source>
</evidence>
<dbReference type="PANTHER" id="PTHR33376:SF7">
    <property type="entry name" value="C4-DICARBOXYLATE-BINDING PROTEIN DCTB"/>
    <property type="match status" value="1"/>
</dbReference>
<reference evidence="5 6" key="1">
    <citation type="submission" date="2020-06" db="EMBL/GenBank/DDBJ databases">
        <title>Genome sequence of 2 isolates from Red Sea Mangroves.</title>
        <authorList>
            <person name="Sefrji F."/>
            <person name="Michoud G."/>
            <person name="Merlino G."/>
            <person name="Daffonchio D."/>
        </authorList>
    </citation>
    <scope>NUCLEOTIDE SEQUENCE [LARGE SCALE GENOMIC DNA]</scope>
    <source>
        <strain evidence="5 6">R1DC25</strain>
    </source>
</reference>
<evidence type="ECO:0000313" key="5">
    <source>
        <dbReference type="EMBL" id="QPC42703.1"/>
    </source>
</evidence>
<dbReference type="RefSeq" id="WP_213163940.1">
    <property type="nucleotide sequence ID" value="NZ_CP058214.1"/>
</dbReference>
<proteinExistence type="inferred from homology"/>
<dbReference type="NCBIfam" id="TIGR00787">
    <property type="entry name" value="dctP"/>
    <property type="match status" value="1"/>
</dbReference>
<protein>
    <submittedName>
        <fullName evidence="5">TRAP transporter substrate-binding protein</fullName>
    </submittedName>
</protein>
<organism evidence="5 6">
    <name type="scientific">Kaustia mangrovi</name>
    <dbReference type="NCBI Taxonomy" id="2593653"/>
    <lineage>
        <taxon>Bacteria</taxon>
        <taxon>Pseudomonadati</taxon>
        <taxon>Pseudomonadota</taxon>
        <taxon>Alphaproteobacteria</taxon>
        <taxon>Hyphomicrobiales</taxon>
        <taxon>Parvibaculaceae</taxon>
        <taxon>Kaustia</taxon>
    </lineage>
</organism>
<dbReference type="EMBL" id="CP058214">
    <property type="protein sequence ID" value="QPC42703.1"/>
    <property type="molecule type" value="Genomic_DNA"/>
</dbReference>
<dbReference type="GO" id="GO:0030288">
    <property type="term" value="C:outer membrane-bounded periplasmic space"/>
    <property type="evidence" value="ECO:0007669"/>
    <property type="project" value="InterPro"/>
</dbReference>